<protein>
    <submittedName>
        <fullName evidence="3">FAD-binding oxidoreductase</fullName>
    </submittedName>
</protein>
<evidence type="ECO:0000313" key="3">
    <source>
        <dbReference type="EMBL" id="HEF64727.1"/>
    </source>
</evidence>
<organism evidence="3">
    <name type="scientific">Thermomicrobium roseum</name>
    <dbReference type="NCBI Taxonomy" id="500"/>
    <lineage>
        <taxon>Bacteria</taxon>
        <taxon>Pseudomonadati</taxon>
        <taxon>Thermomicrobiota</taxon>
        <taxon>Thermomicrobia</taxon>
        <taxon>Thermomicrobiales</taxon>
        <taxon>Thermomicrobiaceae</taxon>
        <taxon>Thermomicrobium</taxon>
    </lineage>
</organism>
<dbReference type="PRINTS" id="PR00420">
    <property type="entry name" value="RNGMNOXGNASE"/>
</dbReference>
<proteinExistence type="predicted"/>
<reference evidence="3" key="1">
    <citation type="journal article" date="2020" name="mSystems">
        <title>Genome- and Community-Level Interaction Insights into Carbon Utilization and Element Cycling Functions of Hydrothermarchaeota in Hydrothermal Sediment.</title>
        <authorList>
            <person name="Zhou Z."/>
            <person name="Liu Y."/>
            <person name="Xu W."/>
            <person name="Pan J."/>
            <person name="Luo Z.H."/>
            <person name="Li M."/>
        </authorList>
    </citation>
    <scope>NUCLEOTIDE SEQUENCE [LARGE SCALE GENOMIC DNA]</scope>
    <source>
        <strain evidence="3">SpSt-222</strain>
    </source>
</reference>
<evidence type="ECO:0000256" key="1">
    <source>
        <dbReference type="ARBA" id="ARBA00023002"/>
    </source>
</evidence>
<comment type="caution">
    <text evidence="3">The sequence shown here is derived from an EMBL/GenBank/DDBJ whole genome shotgun (WGS) entry which is preliminary data.</text>
</comment>
<dbReference type="SUPFAM" id="SSF51905">
    <property type="entry name" value="FAD/NAD(P)-binding domain"/>
    <property type="match status" value="1"/>
</dbReference>
<feature type="domain" description="FAD dependent oxidoreductase" evidence="2">
    <location>
        <begin position="5"/>
        <end position="352"/>
    </location>
</feature>
<dbReference type="PANTHER" id="PTHR13847">
    <property type="entry name" value="SARCOSINE DEHYDROGENASE-RELATED"/>
    <property type="match status" value="1"/>
</dbReference>
<gene>
    <name evidence="3" type="ORF">ENP47_03870</name>
</gene>
<dbReference type="Gene3D" id="3.30.9.10">
    <property type="entry name" value="D-Amino Acid Oxidase, subunit A, domain 2"/>
    <property type="match status" value="1"/>
</dbReference>
<evidence type="ECO:0000259" key="2">
    <source>
        <dbReference type="Pfam" id="PF01266"/>
    </source>
</evidence>
<accession>A0A7C2BDX2</accession>
<sequence>MAAYDVLIIGGGNLGLWTAYHLAKRGVQRIAVCERYWAGYGATMRSAGIMRQQGGSETAVKLGKWSRELYQQLGAELGVDSGFREVGYYVVASSPMEKAVFQRLVELRTANGVPNEWLEPEELRQRVPYVDWSRFVGATYTPTDGYVEPAIVMRNIVMAARARGVELFEQCEVRAIEPLQSGYRVETSRGVFEAERIVNAGGPRGARRIGELLGIDVPVAASRHMVVSFPERPVEMPPAFPMMFVLASGFYLRPDEQGVLLGFSNPLEQADPSDRFLLEFDWNYFERLRPEWEATIPSLAGKTIGRAWTGSIDYTPDQLPIIDEPRFGFYVLAAGGHGIMWGPGLGMKMAELIVEERVSELPAEEIRLSRFAEGQLAADAIHLPFPH</sequence>
<dbReference type="AlphaFoldDB" id="A0A7C2BDX2"/>
<dbReference type="Gene3D" id="3.50.50.60">
    <property type="entry name" value="FAD/NAD(P)-binding domain"/>
    <property type="match status" value="1"/>
</dbReference>
<dbReference type="EMBL" id="DSJL01000007">
    <property type="protein sequence ID" value="HEF64727.1"/>
    <property type="molecule type" value="Genomic_DNA"/>
</dbReference>
<dbReference type="PANTHER" id="PTHR13847:SF287">
    <property type="entry name" value="FAD-DEPENDENT OXIDOREDUCTASE DOMAIN-CONTAINING PROTEIN 1"/>
    <property type="match status" value="1"/>
</dbReference>
<dbReference type="InterPro" id="IPR036188">
    <property type="entry name" value="FAD/NAD-bd_sf"/>
</dbReference>
<dbReference type="GO" id="GO:0005737">
    <property type="term" value="C:cytoplasm"/>
    <property type="evidence" value="ECO:0007669"/>
    <property type="project" value="TreeGrafter"/>
</dbReference>
<dbReference type="InterPro" id="IPR006076">
    <property type="entry name" value="FAD-dep_OxRdtase"/>
</dbReference>
<keyword evidence="1" id="KW-0560">Oxidoreductase</keyword>
<dbReference type="GO" id="GO:0016491">
    <property type="term" value="F:oxidoreductase activity"/>
    <property type="evidence" value="ECO:0007669"/>
    <property type="project" value="UniProtKB-KW"/>
</dbReference>
<dbReference type="Pfam" id="PF01266">
    <property type="entry name" value="DAO"/>
    <property type="match status" value="1"/>
</dbReference>
<name>A0A7C2BDX2_THERO</name>